<gene>
    <name evidence="3" type="primary">LOC114828616</name>
</gene>
<keyword evidence="2" id="KW-1185">Reference proteome</keyword>
<name>A0AAJ7SI55_9ACAR</name>
<accession>A0AAJ7SI55</accession>
<dbReference type="RefSeq" id="XP_028969136.1">
    <property type="nucleotide sequence ID" value="XM_029113303.1"/>
</dbReference>
<evidence type="ECO:0000313" key="3">
    <source>
        <dbReference type="RefSeq" id="XP_028969136.1"/>
    </source>
</evidence>
<feature type="signal peptide" evidence="1">
    <location>
        <begin position="1"/>
        <end position="20"/>
    </location>
</feature>
<dbReference type="KEGG" id="goe:114828616"/>
<sequence>MFFLSCSFLLVAVPTTLVHGGGQEYYGPGLGGMSYHPYPSRSAYIPTRGASPLGPLPVREPPYSKHFQPLLHDFHTPVQKTLGVPQQFPVKETGLTGAYPGHLNPAAGRVHPLSGGLIGIHDAARGFVPQGAFNGLHDPIRSLGPHGAYPGGHQEPIRNVAPHGALGGVPLKDVGAHGAFDGLARPLPPQVKDIDISTASVPNALANKNIALPNPAAGTLTKDTLHSSGFGAYPSQINQDIGYPGHGAFNGPYYPKEALGHFTDQGFTHGFGNEGFGAHGISEPFLTPIGRFSGGYEYQRVPLALVQGRFVGHRFGTPVVHGIVKAGVPVSLARGW</sequence>
<protein>
    <submittedName>
        <fullName evidence="3">Uncharacterized protein LOC114828616</fullName>
    </submittedName>
</protein>
<dbReference type="GeneID" id="114828616"/>
<keyword evidence="1" id="KW-0732">Signal</keyword>
<dbReference type="AlphaFoldDB" id="A0AAJ7SI55"/>
<feature type="chain" id="PRO_5042583358" evidence="1">
    <location>
        <begin position="21"/>
        <end position="336"/>
    </location>
</feature>
<organism evidence="2 3">
    <name type="scientific">Galendromus occidentalis</name>
    <name type="common">western predatory mite</name>
    <dbReference type="NCBI Taxonomy" id="34638"/>
    <lineage>
        <taxon>Eukaryota</taxon>
        <taxon>Metazoa</taxon>
        <taxon>Ecdysozoa</taxon>
        <taxon>Arthropoda</taxon>
        <taxon>Chelicerata</taxon>
        <taxon>Arachnida</taxon>
        <taxon>Acari</taxon>
        <taxon>Parasitiformes</taxon>
        <taxon>Mesostigmata</taxon>
        <taxon>Gamasina</taxon>
        <taxon>Phytoseioidea</taxon>
        <taxon>Phytoseiidae</taxon>
        <taxon>Typhlodrominae</taxon>
        <taxon>Galendromus</taxon>
    </lineage>
</organism>
<dbReference type="Proteomes" id="UP000694867">
    <property type="component" value="Unplaced"/>
</dbReference>
<reference evidence="3" key="1">
    <citation type="submission" date="2025-08" db="UniProtKB">
        <authorList>
            <consortium name="RefSeq"/>
        </authorList>
    </citation>
    <scope>IDENTIFICATION</scope>
</reference>
<evidence type="ECO:0000313" key="2">
    <source>
        <dbReference type="Proteomes" id="UP000694867"/>
    </source>
</evidence>
<evidence type="ECO:0000256" key="1">
    <source>
        <dbReference type="SAM" id="SignalP"/>
    </source>
</evidence>
<proteinExistence type="predicted"/>